<accession>A0A096AMU8</accession>
<comment type="caution">
    <text evidence="1">The sequence shown here is derived from an EMBL/GenBank/DDBJ whole genome shotgun (WGS) entry which is preliminary data.</text>
</comment>
<sequence>MPKINYKQLKEDVKGVKVKRNNAIDIAQIDETLLKNSDFKLLTKNLVLIDKSIIHIKERHPNDYEDVIKDISNMVRSPDSIMIGNKPHTLVYMTRNSKGHMYQVVIRLKDEGMSDEFQNSIITLNRINEKRYKRYKKSRQFIYKKE</sequence>
<organism evidence="1 2">
    <name type="scientific">Veillonella montpellierensis DNF00314</name>
    <dbReference type="NCBI Taxonomy" id="1401067"/>
    <lineage>
        <taxon>Bacteria</taxon>
        <taxon>Bacillati</taxon>
        <taxon>Bacillota</taxon>
        <taxon>Negativicutes</taxon>
        <taxon>Veillonellales</taxon>
        <taxon>Veillonellaceae</taxon>
        <taxon>Veillonella</taxon>
    </lineage>
</organism>
<gene>
    <name evidence="1" type="ORF">HMPREF0872_00045</name>
</gene>
<evidence type="ECO:0000313" key="2">
    <source>
        <dbReference type="Proteomes" id="UP000029628"/>
    </source>
</evidence>
<dbReference type="EMBL" id="JRNT01000003">
    <property type="protein sequence ID" value="KGF48403.1"/>
    <property type="molecule type" value="Genomic_DNA"/>
</dbReference>
<proteinExistence type="predicted"/>
<dbReference type="Proteomes" id="UP000029628">
    <property type="component" value="Unassembled WGS sequence"/>
</dbReference>
<dbReference type="eggNOG" id="ENOG5032WDW">
    <property type="taxonomic scope" value="Bacteria"/>
</dbReference>
<name>A0A096AMU8_9FIRM</name>
<dbReference type="AlphaFoldDB" id="A0A096AMU8"/>
<reference evidence="1 2" key="1">
    <citation type="submission" date="2014-07" db="EMBL/GenBank/DDBJ databases">
        <authorList>
            <person name="McCorrison J."/>
            <person name="Sanka R."/>
            <person name="Torralba M."/>
            <person name="Gillis M."/>
            <person name="Haft D.H."/>
            <person name="Methe B."/>
            <person name="Sutton G."/>
            <person name="Nelson K.E."/>
        </authorList>
    </citation>
    <scope>NUCLEOTIDE SEQUENCE [LARGE SCALE GENOMIC DNA]</scope>
    <source>
        <strain evidence="1 2">DNF00314</strain>
    </source>
</reference>
<evidence type="ECO:0000313" key="1">
    <source>
        <dbReference type="EMBL" id="KGF48403.1"/>
    </source>
</evidence>
<keyword evidence="2" id="KW-1185">Reference proteome</keyword>
<protein>
    <submittedName>
        <fullName evidence="1">Uncharacterized protein</fullName>
    </submittedName>
</protein>